<dbReference type="PANTHER" id="PTHR23271:SF1">
    <property type="entry name" value="U3 SMALL NUCLEOLAR RNA-ASSOCIATED PROTEIN 6 HOMOLOG"/>
    <property type="match status" value="1"/>
</dbReference>
<name>A0A1B7Y065_COLHI</name>
<dbReference type="SMART" id="SM00386">
    <property type="entry name" value="HAT"/>
    <property type="match status" value="2"/>
</dbReference>
<evidence type="ECO:0000256" key="5">
    <source>
        <dbReference type="ARBA" id="ARBA00023242"/>
    </source>
</evidence>
<dbReference type="InterPro" id="IPR013949">
    <property type="entry name" value="Utp6"/>
</dbReference>
<keyword evidence="4" id="KW-0677">Repeat</keyword>
<comment type="similarity">
    <text evidence="2">Belongs to the UTP6 family.</text>
</comment>
<dbReference type="GO" id="GO:0000462">
    <property type="term" value="P:maturation of SSU-rRNA from tricistronic rRNA transcript (SSU-rRNA, 5.8S rRNA, LSU-rRNA)"/>
    <property type="evidence" value="ECO:0007669"/>
    <property type="project" value="InterPro"/>
</dbReference>
<protein>
    <submittedName>
        <fullName evidence="8">U3 small nucleolar RNA-associated protein 6</fullName>
    </submittedName>
</protein>
<dbReference type="Pfam" id="PF08640">
    <property type="entry name" value="U3_assoc_6"/>
    <property type="match status" value="1"/>
</dbReference>
<evidence type="ECO:0000256" key="1">
    <source>
        <dbReference type="ARBA" id="ARBA00004604"/>
    </source>
</evidence>
<dbReference type="OrthoDB" id="28112at2759"/>
<comment type="caution">
    <text evidence="8">The sequence shown here is derived from an EMBL/GenBank/DDBJ whole genome shotgun (WGS) entry which is preliminary data.</text>
</comment>
<dbReference type="RefSeq" id="XP_018153914.1">
    <property type="nucleotide sequence ID" value="XM_018307073.1"/>
</dbReference>
<accession>A0A1B7Y065</accession>
<dbReference type="AlphaFoldDB" id="A0A1B7Y065"/>
<dbReference type="InterPro" id="IPR003107">
    <property type="entry name" value="HAT"/>
</dbReference>
<feature type="compositionally biased region" description="Acidic residues" evidence="6">
    <location>
        <begin position="215"/>
        <end position="237"/>
    </location>
</feature>
<evidence type="ECO:0000256" key="3">
    <source>
        <dbReference type="ARBA" id="ARBA00022552"/>
    </source>
</evidence>
<comment type="subcellular location">
    <subcellularLocation>
        <location evidence="1">Nucleus</location>
        <location evidence="1">Nucleolus</location>
    </subcellularLocation>
</comment>
<dbReference type="EMBL" id="LTAN01000008">
    <property type="protein sequence ID" value="OBR05396.1"/>
    <property type="molecule type" value="Genomic_DNA"/>
</dbReference>
<evidence type="ECO:0000256" key="2">
    <source>
        <dbReference type="ARBA" id="ARBA00010734"/>
    </source>
</evidence>
<feature type="compositionally biased region" description="Basic and acidic residues" evidence="6">
    <location>
        <begin position="195"/>
        <end position="206"/>
    </location>
</feature>
<dbReference type="GO" id="GO:0034388">
    <property type="term" value="C:Pwp2p-containing subcomplex of 90S preribosome"/>
    <property type="evidence" value="ECO:0007669"/>
    <property type="project" value="TreeGrafter"/>
</dbReference>
<keyword evidence="9" id="KW-1185">Reference proteome</keyword>
<feature type="domain" description="U3 small nucleolar RNA-associated protein 6 N-terminal" evidence="7">
    <location>
        <begin position="11"/>
        <end position="84"/>
    </location>
</feature>
<dbReference type="VEuPathDB" id="FungiDB:CH63R_12099"/>
<keyword evidence="3" id="KW-0698">rRNA processing</keyword>
<sequence>MSVAEKARFYLERSVPQLREWEEKEIFTKDEIRTIVQKRSDFEHRILAPRSKPDDFSAYAKWEHSLETLRAKRCKRMKIGHVVSQHTSQARVLAIYERAVSRHPGRKDLWLEYLAYTADVKATKRWRRTMAAALRMMPTDADLWVFAGRRSASNGDMGGARGYFMRGCRFCTTEGTLWIEYARCEMEWLAKMEAKKGGAGKKKAEQENPLAGEKMDDDDEIKFHDQDDDDDEQDEDDALRLPVPAKDKAALNEEDSKALKNNPALDGAIPTAIFDISRKQPFFSPETAERFFDMFAAFASKVSSAAKIVAHVVDAMREQDAAHPAAWNCHIRLPLVGVSLDTPQFPLGLREVLSRLGRGLDETSDAEALRSKSLVWIELILLVKDLDEGIRAVLEHTKDKLQS</sequence>
<evidence type="ECO:0000259" key="7">
    <source>
        <dbReference type="Pfam" id="PF08640"/>
    </source>
</evidence>
<dbReference type="SUPFAM" id="SSF48452">
    <property type="entry name" value="TPR-like"/>
    <property type="match status" value="1"/>
</dbReference>
<dbReference type="KEGG" id="chig:CH63R_12099"/>
<organism evidence="8 9">
    <name type="scientific">Colletotrichum higginsianum (strain IMI 349063)</name>
    <name type="common">Crucifer anthracnose fungus</name>
    <dbReference type="NCBI Taxonomy" id="759273"/>
    <lineage>
        <taxon>Eukaryota</taxon>
        <taxon>Fungi</taxon>
        <taxon>Dikarya</taxon>
        <taxon>Ascomycota</taxon>
        <taxon>Pezizomycotina</taxon>
        <taxon>Sordariomycetes</taxon>
        <taxon>Hypocreomycetidae</taxon>
        <taxon>Glomerellales</taxon>
        <taxon>Glomerellaceae</taxon>
        <taxon>Colletotrichum</taxon>
        <taxon>Colletotrichum destructivum species complex</taxon>
    </lineage>
</organism>
<dbReference type="PANTHER" id="PTHR23271">
    <property type="entry name" value="HEPATOCELLULAR CARCINOMA-ASSOCIATED ANTIGEN 66"/>
    <property type="match status" value="1"/>
</dbReference>
<dbReference type="Gene3D" id="1.25.40.10">
    <property type="entry name" value="Tetratricopeptide repeat domain"/>
    <property type="match status" value="1"/>
</dbReference>
<feature type="region of interest" description="Disordered" evidence="6">
    <location>
        <begin position="195"/>
        <end position="247"/>
    </location>
</feature>
<dbReference type="Proteomes" id="UP000092177">
    <property type="component" value="Chromosome 8"/>
</dbReference>
<dbReference type="InterPro" id="IPR011990">
    <property type="entry name" value="TPR-like_helical_dom_sf"/>
</dbReference>
<evidence type="ECO:0000256" key="6">
    <source>
        <dbReference type="SAM" id="MobiDB-lite"/>
    </source>
</evidence>
<evidence type="ECO:0000313" key="9">
    <source>
        <dbReference type="Proteomes" id="UP000092177"/>
    </source>
</evidence>
<dbReference type="GeneID" id="28871180"/>
<evidence type="ECO:0000256" key="4">
    <source>
        <dbReference type="ARBA" id="ARBA00022737"/>
    </source>
</evidence>
<keyword evidence="5" id="KW-0539">Nucleus</keyword>
<gene>
    <name evidence="8" type="ORF">CH63R_12099</name>
</gene>
<proteinExistence type="inferred from homology"/>
<evidence type="ECO:0000313" key="8">
    <source>
        <dbReference type="EMBL" id="OBR05396.1"/>
    </source>
</evidence>
<dbReference type="GO" id="GO:0032040">
    <property type="term" value="C:small-subunit processome"/>
    <property type="evidence" value="ECO:0007669"/>
    <property type="project" value="TreeGrafter"/>
</dbReference>
<dbReference type="InterPro" id="IPR055347">
    <property type="entry name" value="UTP6_N"/>
</dbReference>
<reference evidence="9" key="1">
    <citation type="journal article" date="2017" name="BMC Genomics">
        <title>Gapless genome assembly of Colletotrichum higginsianum reveals chromosome structure and association of transposable elements with secondary metabolite gene clusters.</title>
        <authorList>
            <person name="Dallery J.-F."/>
            <person name="Lapalu N."/>
            <person name="Zampounis A."/>
            <person name="Pigne S."/>
            <person name="Luyten I."/>
            <person name="Amselem J."/>
            <person name="Wittenberg A.H.J."/>
            <person name="Zhou S."/>
            <person name="de Queiroz M.V."/>
            <person name="Robin G.P."/>
            <person name="Auger A."/>
            <person name="Hainaut M."/>
            <person name="Henrissat B."/>
            <person name="Kim K.-T."/>
            <person name="Lee Y.-H."/>
            <person name="Lespinet O."/>
            <person name="Schwartz D.C."/>
            <person name="Thon M.R."/>
            <person name="O'Connell R.J."/>
        </authorList>
    </citation>
    <scope>NUCLEOTIDE SEQUENCE [LARGE SCALE GENOMIC DNA]</scope>
    <source>
        <strain evidence="9">IMI 349063</strain>
    </source>
</reference>
<dbReference type="GO" id="GO:0030515">
    <property type="term" value="F:snoRNA binding"/>
    <property type="evidence" value="ECO:0007669"/>
    <property type="project" value="InterPro"/>
</dbReference>